<evidence type="ECO:0000313" key="2">
    <source>
        <dbReference type="EMBL" id="ACG24126.1"/>
    </source>
</evidence>
<feature type="compositionally biased region" description="Basic and acidic residues" evidence="1">
    <location>
        <begin position="14"/>
        <end position="23"/>
    </location>
</feature>
<feature type="compositionally biased region" description="Low complexity" evidence="1">
    <location>
        <begin position="25"/>
        <end position="53"/>
    </location>
</feature>
<sequence length="73" mass="7626">MASNSPSAAFFGVRDGDQQDHQIKPLISPQQQQQLAAALPSVASGQGAPTAAAQPPPKKKRTMPGNSRKSTPF</sequence>
<reference evidence="2" key="1">
    <citation type="journal article" date="2009" name="Plant Mol. Biol.">
        <title>Insights into corn genes derived from large-scale cDNA sequencing.</title>
        <authorList>
            <person name="Alexandrov N.N."/>
            <person name="Brover V.V."/>
            <person name="Freidin S."/>
            <person name="Troukhan M.E."/>
            <person name="Tatarinova T.V."/>
            <person name="Zhang H."/>
            <person name="Swaller T.J."/>
            <person name="Lu Y.P."/>
            <person name="Bouck J."/>
            <person name="Flavell R.B."/>
            <person name="Feldmann K.A."/>
        </authorList>
    </citation>
    <scope>NUCLEOTIDE SEQUENCE</scope>
</reference>
<feature type="compositionally biased region" description="Polar residues" evidence="1">
    <location>
        <begin position="64"/>
        <end position="73"/>
    </location>
</feature>
<accession>B6SGZ3</accession>
<feature type="region of interest" description="Disordered" evidence="1">
    <location>
        <begin position="1"/>
        <end position="73"/>
    </location>
</feature>
<proteinExistence type="evidence at transcript level"/>
<organism evidence="2">
    <name type="scientific">Zea mays</name>
    <name type="common">Maize</name>
    <dbReference type="NCBI Taxonomy" id="4577"/>
    <lineage>
        <taxon>Eukaryota</taxon>
        <taxon>Viridiplantae</taxon>
        <taxon>Streptophyta</taxon>
        <taxon>Embryophyta</taxon>
        <taxon>Tracheophyta</taxon>
        <taxon>Spermatophyta</taxon>
        <taxon>Magnoliopsida</taxon>
        <taxon>Liliopsida</taxon>
        <taxon>Poales</taxon>
        <taxon>Poaceae</taxon>
        <taxon>PACMAD clade</taxon>
        <taxon>Panicoideae</taxon>
        <taxon>Andropogonodae</taxon>
        <taxon>Andropogoneae</taxon>
        <taxon>Tripsacinae</taxon>
        <taxon>Zea</taxon>
    </lineage>
</organism>
<evidence type="ECO:0000256" key="1">
    <source>
        <dbReference type="SAM" id="MobiDB-lite"/>
    </source>
</evidence>
<dbReference type="EMBL" id="EU952008">
    <property type="protein sequence ID" value="ACG24126.1"/>
    <property type="molecule type" value="mRNA"/>
</dbReference>
<name>B6SGZ3_MAIZE</name>
<protein>
    <submittedName>
        <fullName evidence="2">Uncharacterized protein</fullName>
    </submittedName>
</protein>
<dbReference type="AlphaFoldDB" id="B6SGZ3"/>